<dbReference type="EC" id="2.1.1.22" evidence="2"/>
<keyword evidence="4" id="KW-0808">Transferase</keyword>
<organism evidence="6 7">
    <name type="scientific">Aureispira anguillae</name>
    <dbReference type="NCBI Taxonomy" id="2864201"/>
    <lineage>
        <taxon>Bacteria</taxon>
        <taxon>Pseudomonadati</taxon>
        <taxon>Bacteroidota</taxon>
        <taxon>Saprospiria</taxon>
        <taxon>Saprospirales</taxon>
        <taxon>Saprospiraceae</taxon>
        <taxon>Aureispira</taxon>
    </lineage>
</organism>
<evidence type="ECO:0000313" key="6">
    <source>
        <dbReference type="EMBL" id="BDS13642.1"/>
    </source>
</evidence>
<evidence type="ECO:0000256" key="2">
    <source>
        <dbReference type="ARBA" id="ARBA00012003"/>
    </source>
</evidence>
<dbReference type="Proteomes" id="UP001060919">
    <property type="component" value="Chromosome"/>
</dbReference>
<evidence type="ECO:0000256" key="3">
    <source>
        <dbReference type="ARBA" id="ARBA00022603"/>
    </source>
</evidence>
<evidence type="ECO:0000313" key="7">
    <source>
        <dbReference type="Proteomes" id="UP001060919"/>
    </source>
</evidence>
<comment type="similarity">
    <text evidence="1">Belongs to the carnosine N-methyltransferase family.</text>
</comment>
<dbReference type="Gene3D" id="3.40.50.150">
    <property type="entry name" value="Vaccinia Virus protein VP39"/>
    <property type="match status" value="1"/>
</dbReference>
<dbReference type="PANTHER" id="PTHR12303:SF6">
    <property type="entry name" value="CARNOSINE N-METHYLTRANSFERASE"/>
    <property type="match status" value="1"/>
</dbReference>
<evidence type="ECO:0000256" key="4">
    <source>
        <dbReference type="ARBA" id="ARBA00022679"/>
    </source>
</evidence>
<keyword evidence="3 6" id="KW-0489">Methyltransferase</keyword>
<dbReference type="InterPro" id="IPR029063">
    <property type="entry name" value="SAM-dependent_MTases_sf"/>
</dbReference>
<sequence>MVFDNLTDDEKAYWLNYLVRMEGLHGQTVPQKEHLAIDNGISARRIALIEEANLFYKNIYTKIKDELYPLVAKETLLTKEVQSFSYESATPFSFGYLIRDWGHNSTYDQYGIIHSFLEEKLQAMNVSAAPSALFLGCGTGRYAVDLAYRYNQVDAFDASLFMIWSINHLKKVRTWEVVQKVLRNCRTIEDTIQRVTLKMTEEQVRTIDEKVNFFIAQASNIPLDQGAINHIYSIYFTDVLPLNVLFGELDRLLAANGLFIHFGPLEYFFNTELEMLSAEEVALFFQKKGYRILANEFLATRHLFNPNSMRYRMYDNWFFVAQKGDAQARLTLSDVLVVNNAVELRVTRRAKDGKCMEASYAASFHQKAYDLPEIIYELMLKIDGKTTLEQILWQLEISDIIEEEKEQLLAILQELLESNFIALK</sequence>
<dbReference type="EMBL" id="AP026867">
    <property type="protein sequence ID" value="BDS13642.1"/>
    <property type="molecule type" value="Genomic_DNA"/>
</dbReference>
<dbReference type="InterPro" id="IPR012901">
    <property type="entry name" value="CARME"/>
</dbReference>
<keyword evidence="7" id="KW-1185">Reference proteome</keyword>
<accession>A0A915YIJ0</accession>
<dbReference type="Pfam" id="PF07942">
    <property type="entry name" value="CARME"/>
    <property type="match status" value="1"/>
</dbReference>
<dbReference type="SMART" id="SM01296">
    <property type="entry name" value="N2227"/>
    <property type="match status" value="1"/>
</dbReference>
<evidence type="ECO:0000256" key="5">
    <source>
        <dbReference type="ARBA" id="ARBA00022691"/>
    </source>
</evidence>
<dbReference type="AlphaFoldDB" id="A0A915YIJ0"/>
<evidence type="ECO:0000256" key="1">
    <source>
        <dbReference type="ARBA" id="ARBA00010086"/>
    </source>
</evidence>
<proteinExistence type="inferred from homology"/>
<reference evidence="6" key="1">
    <citation type="submission" date="2022-09" db="EMBL/GenBank/DDBJ databases">
        <title>Aureispira anguillicida sp. nov., isolated from Leptocephalus of Japanese eel Anguilla japonica.</title>
        <authorList>
            <person name="Yuasa K."/>
            <person name="Mekata T."/>
            <person name="Ikunari K."/>
        </authorList>
    </citation>
    <scope>NUCLEOTIDE SEQUENCE</scope>
    <source>
        <strain evidence="6">EL160426</strain>
    </source>
</reference>
<name>A0A915YIJ0_9BACT</name>
<dbReference type="GO" id="GO:0030735">
    <property type="term" value="F:carnosine N-methyltransferase activity"/>
    <property type="evidence" value="ECO:0007669"/>
    <property type="project" value="UniProtKB-EC"/>
</dbReference>
<dbReference type="PANTHER" id="PTHR12303">
    <property type="entry name" value="CARNOSINE N-METHYLTRANSFERASE"/>
    <property type="match status" value="1"/>
</dbReference>
<dbReference type="SUPFAM" id="SSF53335">
    <property type="entry name" value="S-adenosyl-L-methionine-dependent methyltransferases"/>
    <property type="match status" value="1"/>
</dbReference>
<dbReference type="GO" id="GO:0032259">
    <property type="term" value="P:methylation"/>
    <property type="evidence" value="ECO:0007669"/>
    <property type="project" value="UniProtKB-KW"/>
</dbReference>
<dbReference type="KEGG" id="aup:AsAng_0043810"/>
<dbReference type="RefSeq" id="WP_264788898.1">
    <property type="nucleotide sequence ID" value="NZ_AP026867.1"/>
</dbReference>
<protein>
    <recommendedName>
        <fullName evidence="2">carnosine N-methyltransferase</fullName>
        <ecNumber evidence="2">2.1.1.22</ecNumber>
    </recommendedName>
</protein>
<gene>
    <name evidence="6" type="ORF">AsAng_0043810</name>
</gene>
<keyword evidence="5" id="KW-0949">S-adenosyl-L-methionine</keyword>